<name>L9XUH7_9EURY</name>
<dbReference type="Proteomes" id="UP000011632">
    <property type="component" value="Unassembled WGS sequence"/>
</dbReference>
<dbReference type="InterPro" id="IPR035069">
    <property type="entry name" value="TTHA1013/TTHA0281-like"/>
</dbReference>
<dbReference type="InterPro" id="IPR055811">
    <property type="entry name" value="DUF7387"/>
</dbReference>
<sequence>MLGIRGDGVKGFFYDRHERAGSNGTETRRTAYVVDAYFTRAGQSPPMSSDADVDPSEYEALADADVTMRQNDHGLHIADDEVTGVSSQGQTPAEALENLAAAVETYTEATNDDTGDDWL</sequence>
<keyword evidence="2" id="KW-1185">Reference proteome</keyword>
<proteinExistence type="predicted"/>
<protein>
    <submittedName>
        <fullName evidence="1">Uncharacterized protein</fullName>
    </submittedName>
</protein>
<organism evidence="1 2">
    <name type="scientific">Natrinema versiforme JCM 10478</name>
    <dbReference type="NCBI Taxonomy" id="1227496"/>
    <lineage>
        <taxon>Archaea</taxon>
        <taxon>Methanobacteriati</taxon>
        <taxon>Methanobacteriota</taxon>
        <taxon>Stenosarchaea group</taxon>
        <taxon>Halobacteria</taxon>
        <taxon>Halobacteriales</taxon>
        <taxon>Natrialbaceae</taxon>
        <taxon>Natrinema</taxon>
    </lineage>
</organism>
<gene>
    <name evidence="1" type="ORF">C489_15517</name>
</gene>
<dbReference type="STRING" id="1227496.C489_15517"/>
<evidence type="ECO:0000313" key="1">
    <source>
        <dbReference type="EMBL" id="ELY65202.1"/>
    </source>
</evidence>
<reference evidence="1 2" key="1">
    <citation type="journal article" date="2014" name="PLoS Genet.">
        <title>Phylogenetically driven sequencing of extremely halophilic archaea reveals strategies for static and dynamic osmo-response.</title>
        <authorList>
            <person name="Becker E.A."/>
            <person name="Seitzer P.M."/>
            <person name="Tritt A."/>
            <person name="Larsen D."/>
            <person name="Krusor M."/>
            <person name="Yao A.I."/>
            <person name="Wu D."/>
            <person name="Madern D."/>
            <person name="Eisen J.A."/>
            <person name="Darling A.E."/>
            <person name="Facciotti M.T."/>
        </authorList>
    </citation>
    <scope>NUCLEOTIDE SEQUENCE [LARGE SCALE GENOMIC DNA]</scope>
    <source>
        <strain evidence="1 2">JCM 10478</strain>
    </source>
</reference>
<evidence type="ECO:0000313" key="2">
    <source>
        <dbReference type="Proteomes" id="UP000011632"/>
    </source>
</evidence>
<accession>L9XUH7</accession>
<dbReference type="EMBL" id="AOID01000047">
    <property type="protein sequence ID" value="ELY65202.1"/>
    <property type="molecule type" value="Genomic_DNA"/>
</dbReference>
<comment type="caution">
    <text evidence="1">The sequence shown here is derived from an EMBL/GenBank/DDBJ whole genome shotgun (WGS) entry which is preliminary data.</text>
</comment>
<dbReference type="AlphaFoldDB" id="L9XUH7"/>
<dbReference type="Pfam" id="PF24113">
    <property type="entry name" value="DUF7387"/>
    <property type="match status" value="1"/>
</dbReference>
<dbReference type="PATRIC" id="fig|1227496.3.peg.3130"/>
<dbReference type="SUPFAM" id="SSF143100">
    <property type="entry name" value="TTHA1013/TTHA0281-like"/>
    <property type="match status" value="1"/>
</dbReference>